<name>A0ACC1YGN2_MELAZ</name>
<keyword evidence="2" id="KW-1185">Reference proteome</keyword>
<accession>A0ACC1YGN2</accession>
<evidence type="ECO:0000313" key="2">
    <source>
        <dbReference type="Proteomes" id="UP001164539"/>
    </source>
</evidence>
<sequence>MSASSSSSSSSYHSMIPRKKYDVFLSFRGEDTRDSFTSHLYAALQRKQIQTFIDNQLNKGDEISQSLLNAIEESSISIIIFSEGYASSGWCLDELVKILECKNKYGQIVIPIFYRVDPSDVRNQTGVFGNFFSKLEERFKERIDKLQRWRIALREAANLCGFDSHVIRPENILMEKVIEDLLKRLSDMFPSDVNKDLVGLESQIKEIELLLGYGSTCVYSLGIWGIGGIGKTTIAGAIFNKVSNHFDSSFFIENVREESEKSGGHMRRELLSTLLEDENLNTGIPSFSFNFESKRLGRKKILIVFDDVTHSEQIESLIGSLDWFMPGSLIIITTRNKQILKNCRVKKIYEMQGLVDADALQLFSRHAFGQNYPDVGYKELSNQLIQYAQGVPLALKVLGRFLYGRNEEHWESAIQKLKKLPHNEIQKVLKISYDSLDDEEQNIFLDIACFFKDANKDLTIEFLEASGFSAKIGINVLVDKCLIIISNNIIKMHELLQEMGKEIVRQESVDDPGKRSRLWHPKDIYEVLTYNRGTKAIQGISLDMSEIGQEITLNSSTFKKMRKLRFLKFIGENKCKLSHFRGLGFSEVKYLHWHGYPLKSLPSNIHTENLVSLELPNSKVQQLWDGVQNLVKLKQIDLSNSKQLMKLPDLSKAQNLEKLILEGCSSLDETNSSIQNLGKLTILNLNHCKSLKSLSSIHSESLQIVYLTGCSNLKRFPEISSSCNIEVLFLDGTGIEELPSSIDRLSRLVTLNIQDCSRLERLPMSICKLKSLKYFNFSGCSNLQRLPDEFGNLDALKKLDAARVGIKEVPSSIVCLNNLDEISFERFRGHKHMGFLMPISVPLDGLHNVTSVKLIDCGITMLPESLGQLSSLEYLLLQKNNFERIPESIINLSKLQVFILSYCESLQSLPKLPSSLYYIDANYCISLESLSDLLILFSLRSSSSYFQTFWLTNCNKLDQNELRKITEDALQRIQLRVTTLWKEQDLEYTYGPGDHVCYSGNETPGWFEFQSTGSHTNLELQPGWFSNKFLGFALCAVVSFPGNNHESQKQDFGVWCDFKFKTELDGDWEVAAELSVGRICYVESDHVILGYHFRTYGEDHYVYRNDTAVDCQFHFYLVDLQSSERIEMVKKCGIRLLYAQGFDGESMKDRNRSFSLEDEDEERHLRPKRLRADYSK</sequence>
<dbReference type="EMBL" id="CM051396">
    <property type="protein sequence ID" value="KAJ4722962.1"/>
    <property type="molecule type" value="Genomic_DNA"/>
</dbReference>
<dbReference type="Proteomes" id="UP001164539">
    <property type="component" value="Chromosome 3"/>
</dbReference>
<gene>
    <name evidence="1" type="ORF">OWV82_006386</name>
</gene>
<reference evidence="1 2" key="1">
    <citation type="journal article" date="2023" name="Science">
        <title>Complex scaffold remodeling in plant triterpene biosynthesis.</title>
        <authorList>
            <person name="De La Pena R."/>
            <person name="Hodgson H."/>
            <person name="Liu J.C."/>
            <person name="Stephenson M.J."/>
            <person name="Martin A.C."/>
            <person name="Owen C."/>
            <person name="Harkess A."/>
            <person name="Leebens-Mack J."/>
            <person name="Jimenez L.E."/>
            <person name="Osbourn A."/>
            <person name="Sattely E.S."/>
        </authorList>
    </citation>
    <scope>NUCLEOTIDE SEQUENCE [LARGE SCALE GENOMIC DNA]</scope>
    <source>
        <strain evidence="2">cv. JPN11</strain>
        <tissue evidence="1">Leaf</tissue>
    </source>
</reference>
<proteinExistence type="predicted"/>
<protein>
    <submittedName>
        <fullName evidence="1">Disease resistance protein (TIR-NBS-LRR class) family</fullName>
    </submittedName>
</protein>
<organism evidence="1 2">
    <name type="scientific">Melia azedarach</name>
    <name type="common">Chinaberry tree</name>
    <dbReference type="NCBI Taxonomy" id="155640"/>
    <lineage>
        <taxon>Eukaryota</taxon>
        <taxon>Viridiplantae</taxon>
        <taxon>Streptophyta</taxon>
        <taxon>Embryophyta</taxon>
        <taxon>Tracheophyta</taxon>
        <taxon>Spermatophyta</taxon>
        <taxon>Magnoliopsida</taxon>
        <taxon>eudicotyledons</taxon>
        <taxon>Gunneridae</taxon>
        <taxon>Pentapetalae</taxon>
        <taxon>rosids</taxon>
        <taxon>malvids</taxon>
        <taxon>Sapindales</taxon>
        <taxon>Meliaceae</taxon>
        <taxon>Melia</taxon>
    </lineage>
</organism>
<evidence type="ECO:0000313" key="1">
    <source>
        <dbReference type="EMBL" id="KAJ4722962.1"/>
    </source>
</evidence>
<comment type="caution">
    <text evidence="1">The sequence shown here is derived from an EMBL/GenBank/DDBJ whole genome shotgun (WGS) entry which is preliminary data.</text>
</comment>